<dbReference type="PANTHER" id="PTHR34846">
    <property type="entry name" value="4-CARBOXYMUCONOLACTONE DECARBOXYLASE FAMILY PROTEIN (AFU_ORTHOLOGUE AFUA_6G11590)"/>
    <property type="match status" value="1"/>
</dbReference>
<dbReference type="RefSeq" id="WP_141007506.1">
    <property type="nucleotide sequence ID" value="NZ_BAAAOR010000030.1"/>
</dbReference>
<dbReference type="EMBL" id="BAAAOR010000030">
    <property type="protein sequence ID" value="GAA1535649.1"/>
    <property type="molecule type" value="Genomic_DNA"/>
</dbReference>
<protein>
    <submittedName>
        <fullName evidence="1">Carboxymuconolactone decarboxylase family protein</fullName>
    </submittedName>
</protein>
<dbReference type="Gene3D" id="1.20.1290.10">
    <property type="entry name" value="AhpD-like"/>
    <property type="match status" value="1"/>
</dbReference>
<comment type="caution">
    <text evidence="1">The sequence shown here is derived from an EMBL/GenBank/DDBJ whole genome shotgun (WGS) entry which is preliminary data.</text>
</comment>
<gene>
    <name evidence="1" type="ORF">GCM10009788_43030</name>
</gene>
<dbReference type="Proteomes" id="UP001500842">
    <property type="component" value="Unassembled WGS sequence"/>
</dbReference>
<keyword evidence="2" id="KW-1185">Reference proteome</keyword>
<evidence type="ECO:0000313" key="2">
    <source>
        <dbReference type="Proteomes" id="UP001500842"/>
    </source>
</evidence>
<evidence type="ECO:0000313" key="1">
    <source>
        <dbReference type="EMBL" id="GAA1535649.1"/>
    </source>
</evidence>
<proteinExistence type="predicted"/>
<dbReference type="SUPFAM" id="SSF69118">
    <property type="entry name" value="AhpD-like"/>
    <property type="match status" value="1"/>
</dbReference>
<name>A0ABN2B7S0_9ACTN</name>
<dbReference type="InterPro" id="IPR029032">
    <property type="entry name" value="AhpD-like"/>
</dbReference>
<sequence>MGILKRIWVHLRVLGKAKRHRGDLLGWLVRRPQLLVAQGAYESSMLLMGRLPAQLKTLAVAKAAMVVHCEFCLDIGAEMARTEGIPEDKLLALLEPDGNQALSADEQLVVAFAAAISGSPAVVPDELRSRLEARFTRAQLAELAAEVAWENQRARLNQALGVRPAGFSDGSFCLIPQR</sequence>
<dbReference type="PANTHER" id="PTHR34846:SF5">
    <property type="entry name" value="CARBOXYMUCONOLACTONE DECARBOXYLASE-LIKE DOMAIN-CONTAINING PROTEIN"/>
    <property type="match status" value="1"/>
</dbReference>
<organism evidence="1 2">
    <name type="scientific">Nocardioides humi</name>
    <dbReference type="NCBI Taxonomy" id="449461"/>
    <lineage>
        <taxon>Bacteria</taxon>
        <taxon>Bacillati</taxon>
        <taxon>Actinomycetota</taxon>
        <taxon>Actinomycetes</taxon>
        <taxon>Propionibacteriales</taxon>
        <taxon>Nocardioidaceae</taxon>
        <taxon>Nocardioides</taxon>
    </lineage>
</organism>
<accession>A0ABN2B7S0</accession>
<reference evidence="1 2" key="1">
    <citation type="journal article" date="2019" name="Int. J. Syst. Evol. Microbiol.">
        <title>The Global Catalogue of Microorganisms (GCM) 10K type strain sequencing project: providing services to taxonomists for standard genome sequencing and annotation.</title>
        <authorList>
            <consortium name="The Broad Institute Genomics Platform"/>
            <consortium name="The Broad Institute Genome Sequencing Center for Infectious Disease"/>
            <person name="Wu L."/>
            <person name="Ma J."/>
        </authorList>
    </citation>
    <scope>NUCLEOTIDE SEQUENCE [LARGE SCALE GENOMIC DNA]</scope>
    <source>
        <strain evidence="1 2">JCM 14942</strain>
    </source>
</reference>